<evidence type="ECO:0000313" key="1">
    <source>
        <dbReference type="EMBL" id="MCF4122261.1"/>
    </source>
</evidence>
<reference evidence="1" key="1">
    <citation type="submission" date="2022-01" db="EMBL/GenBank/DDBJ databases">
        <title>Antribacter sp. nov., isolated from Guizhou of China.</title>
        <authorList>
            <person name="Chengliang C."/>
            <person name="Ya Z."/>
        </authorList>
    </citation>
    <scope>NUCLEOTIDE SEQUENCE</scope>
    <source>
        <strain evidence="1">KLBMP 9083</strain>
    </source>
</reference>
<dbReference type="EMBL" id="JAKGSG010000040">
    <property type="protein sequence ID" value="MCF4122261.1"/>
    <property type="molecule type" value="Genomic_DNA"/>
</dbReference>
<keyword evidence="2" id="KW-1185">Reference proteome</keyword>
<evidence type="ECO:0000313" key="2">
    <source>
        <dbReference type="Proteomes" id="UP001165405"/>
    </source>
</evidence>
<dbReference type="SUPFAM" id="SSF55909">
    <property type="entry name" value="Pentein"/>
    <property type="match status" value="1"/>
</dbReference>
<sequence>MAEWSRRHYLMCRPAYFTVSYEINPWMDTTVPVDVPRAIEQWEYLRDVYRDLGHTVDEIDPEPGLPDMVFAANGATVVDGLVYSAKFRHPERAAEAPVYLKWFADRGYVTYEADRVNEGEGDLLLAGERVLAGFGFRTERAAHDEARALWKRELVSLELADPRYYHLDTALTVLNGADGTGAAEIAYLPRAFSPASQEILSDLFPDAVLADDEDAAVLGLNAVSDGRHVVHSPKVVRLAGQLAERGYETISVDTSELLRAGGGAKCCTLAVRGRGARAGDTTTGLADRALPGASASAAAPGAAA</sequence>
<dbReference type="RefSeq" id="WP_236090054.1">
    <property type="nucleotide sequence ID" value="NZ_JAKGSG010000040.1"/>
</dbReference>
<proteinExistence type="predicted"/>
<name>A0AA41QFN4_9MICO</name>
<organism evidence="1 2">
    <name type="scientific">Antribacter soli</name>
    <dbReference type="NCBI Taxonomy" id="2910976"/>
    <lineage>
        <taxon>Bacteria</taxon>
        <taxon>Bacillati</taxon>
        <taxon>Actinomycetota</taxon>
        <taxon>Actinomycetes</taxon>
        <taxon>Micrococcales</taxon>
        <taxon>Promicromonosporaceae</taxon>
        <taxon>Antribacter</taxon>
    </lineage>
</organism>
<dbReference type="NCBIfam" id="NF045659">
    <property type="entry name" value="DiMArgaseDdahMtb"/>
    <property type="match status" value="1"/>
</dbReference>
<dbReference type="Gene3D" id="3.75.10.10">
    <property type="entry name" value="L-arginine/glycine Amidinotransferase, Chain A"/>
    <property type="match status" value="1"/>
</dbReference>
<dbReference type="AlphaFoldDB" id="A0AA41QFN4"/>
<accession>A0AA41QFN4</accession>
<dbReference type="Proteomes" id="UP001165405">
    <property type="component" value="Unassembled WGS sequence"/>
</dbReference>
<gene>
    <name evidence="1" type="ORF">L1785_14870</name>
</gene>
<comment type="caution">
    <text evidence="1">The sequence shown here is derived from an EMBL/GenBank/DDBJ whole genome shotgun (WGS) entry which is preliminary data.</text>
</comment>
<protein>
    <submittedName>
        <fullName evidence="1">N-dimethylarginine dimethylaminohydrolase</fullName>
    </submittedName>
</protein>